<evidence type="ECO:0000256" key="3">
    <source>
        <dbReference type="ARBA" id="ARBA00006602"/>
    </source>
</evidence>
<evidence type="ECO:0000256" key="5">
    <source>
        <dbReference type="ARBA" id="ARBA00022448"/>
    </source>
</evidence>
<dbReference type="Pfam" id="PF02108">
    <property type="entry name" value="FliH"/>
    <property type="match status" value="1"/>
</dbReference>
<evidence type="ECO:0000256" key="4">
    <source>
        <dbReference type="ARBA" id="ARBA00016507"/>
    </source>
</evidence>
<dbReference type="PANTHER" id="PTHR34982">
    <property type="entry name" value="YOP PROTEINS TRANSLOCATION PROTEIN L"/>
    <property type="match status" value="1"/>
</dbReference>
<sequence length="235" mass="25859">MSDSRPPARPQTAYQRWELASLAEEPVRNAADEAAANAELLARELRTARETGLQQGQQQGYQTGLREGRLRGYDEGHAEGVAQAQADNLALQQELTQALTQLGQQFGQELAQARELLARQLLDLALDMAQAMLCQTLELQPERLLGVIEQALQELPLVRQPAVLRLHPQDLELVKAARGSELQAAGWRLQADGQLARGGCLIETGDQQIDASLPARWQRLLHSLGRDGTWLEPAA</sequence>
<proteinExistence type="inferred from homology"/>
<reference evidence="11 12" key="1">
    <citation type="submission" date="2018-03" db="EMBL/GenBank/DDBJ databases">
        <title>Comparative genomics illustrates the genes involved in a hyperalkaliphilic mechanisms of Serpentinomonas isolated from highly-alkaline calcium-rich serpentinized springs.</title>
        <authorList>
            <person name="Suzuki S."/>
            <person name="Ishii S."/>
            <person name="Walworth N."/>
            <person name="Bird L."/>
            <person name="Kuenen J.G."/>
            <person name="Nealson K.H."/>
        </authorList>
    </citation>
    <scope>NUCLEOTIDE SEQUENCE [LARGE SCALE GENOMIC DNA]</scope>
    <source>
        <strain evidence="11 12">P1</strain>
    </source>
</reference>
<evidence type="ECO:0000256" key="2">
    <source>
        <dbReference type="ARBA" id="ARBA00004496"/>
    </source>
</evidence>
<evidence type="ECO:0000256" key="9">
    <source>
        <dbReference type="ARBA" id="ARBA00023225"/>
    </source>
</evidence>
<evidence type="ECO:0000256" key="1">
    <source>
        <dbReference type="ARBA" id="ARBA00003041"/>
    </source>
</evidence>
<evidence type="ECO:0000256" key="6">
    <source>
        <dbReference type="ARBA" id="ARBA00022490"/>
    </source>
</evidence>
<keyword evidence="9" id="KW-1006">Bacterial flagellum protein export</keyword>
<dbReference type="PANTHER" id="PTHR34982:SF1">
    <property type="entry name" value="FLAGELLAR ASSEMBLY PROTEIN FLIH"/>
    <property type="match status" value="1"/>
</dbReference>
<dbReference type="PRINTS" id="PR01003">
    <property type="entry name" value="FLGFLIH"/>
</dbReference>
<keyword evidence="6" id="KW-0963">Cytoplasm</keyword>
<dbReference type="GO" id="GO:0015031">
    <property type="term" value="P:protein transport"/>
    <property type="evidence" value="ECO:0007669"/>
    <property type="project" value="UniProtKB-KW"/>
</dbReference>
<keyword evidence="8" id="KW-0653">Protein transport</keyword>
<keyword evidence="7" id="KW-1005">Bacterial flagellum biogenesis</keyword>
<evidence type="ECO:0000313" key="11">
    <source>
        <dbReference type="EMBL" id="PRD65302.1"/>
    </source>
</evidence>
<dbReference type="OrthoDB" id="5296952at2"/>
<evidence type="ECO:0000313" key="12">
    <source>
        <dbReference type="Proteomes" id="UP000238589"/>
    </source>
</evidence>
<comment type="subcellular location">
    <subcellularLocation>
        <location evidence="2">Cytoplasm</location>
    </subcellularLocation>
</comment>
<accession>A0A2S9K4J9</accession>
<protein>
    <recommendedName>
        <fullName evidence="4">Flagellar assembly protein FliH</fullName>
    </recommendedName>
</protein>
<keyword evidence="11" id="KW-0282">Flagellum</keyword>
<dbReference type="AlphaFoldDB" id="A0A2S9K4J9"/>
<evidence type="ECO:0000256" key="7">
    <source>
        <dbReference type="ARBA" id="ARBA00022795"/>
    </source>
</evidence>
<dbReference type="InterPro" id="IPR018035">
    <property type="entry name" value="Flagellar_FliH/T3SS_HrpE"/>
</dbReference>
<organism evidence="11 12">
    <name type="scientific">Malikia granosa</name>
    <dbReference type="NCBI Taxonomy" id="263067"/>
    <lineage>
        <taxon>Bacteria</taxon>
        <taxon>Pseudomonadati</taxon>
        <taxon>Pseudomonadota</taxon>
        <taxon>Betaproteobacteria</taxon>
        <taxon>Burkholderiales</taxon>
        <taxon>Comamonadaceae</taxon>
        <taxon>Malikia</taxon>
    </lineage>
</organism>
<keyword evidence="11" id="KW-0966">Cell projection</keyword>
<dbReference type="GO" id="GO:0071973">
    <property type="term" value="P:bacterial-type flagellum-dependent cell motility"/>
    <property type="evidence" value="ECO:0007669"/>
    <property type="project" value="InterPro"/>
</dbReference>
<comment type="caution">
    <text evidence="11">The sequence shown here is derived from an EMBL/GenBank/DDBJ whole genome shotgun (WGS) entry which is preliminary data.</text>
</comment>
<comment type="function">
    <text evidence="1">Needed for flagellar regrowth and assembly.</text>
</comment>
<dbReference type="InterPro" id="IPR000563">
    <property type="entry name" value="Flag_FliH"/>
</dbReference>
<dbReference type="GO" id="GO:0005829">
    <property type="term" value="C:cytosol"/>
    <property type="evidence" value="ECO:0007669"/>
    <property type="project" value="TreeGrafter"/>
</dbReference>
<dbReference type="EMBL" id="PVLQ01000031">
    <property type="protein sequence ID" value="PRD65302.1"/>
    <property type="molecule type" value="Genomic_DNA"/>
</dbReference>
<dbReference type="GO" id="GO:0003774">
    <property type="term" value="F:cytoskeletal motor activity"/>
    <property type="evidence" value="ECO:0007669"/>
    <property type="project" value="InterPro"/>
</dbReference>
<feature type="domain" description="Flagellar assembly protein FliH/Type III secretion system HrpE" evidence="10">
    <location>
        <begin position="94"/>
        <end position="220"/>
    </location>
</feature>
<dbReference type="Proteomes" id="UP000238589">
    <property type="component" value="Unassembled WGS sequence"/>
</dbReference>
<evidence type="ECO:0000259" key="10">
    <source>
        <dbReference type="Pfam" id="PF02108"/>
    </source>
</evidence>
<keyword evidence="12" id="KW-1185">Reference proteome</keyword>
<dbReference type="GO" id="GO:0009288">
    <property type="term" value="C:bacterial-type flagellum"/>
    <property type="evidence" value="ECO:0007669"/>
    <property type="project" value="InterPro"/>
</dbReference>
<comment type="similarity">
    <text evidence="3">Belongs to the FliH family.</text>
</comment>
<dbReference type="GO" id="GO:0044781">
    <property type="term" value="P:bacterial-type flagellum organization"/>
    <property type="evidence" value="ECO:0007669"/>
    <property type="project" value="UniProtKB-KW"/>
</dbReference>
<dbReference type="InterPro" id="IPR051472">
    <property type="entry name" value="T3SS_Stator/FliH"/>
</dbReference>
<name>A0A2S9K4J9_9BURK</name>
<gene>
    <name evidence="11" type="ORF">C6P64_09880</name>
</gene>
<evidence type="ECO:0000256" key="8">
    <source>
        <dbReference type="ARBA" id="ARBA00022927"/>
    </source>
</evidence>
<keyword evidence="5" id="KW-0813">Transport</keyword>
<keyword evidence="11" id="KW-0969">Cilium</keyword>
<dbReference type="RefSeq" id="WP_105748399.1">
    <property type="nucleotide sequence ID" value="NZ_PVLQ01000031.1"/>
</dbReference>